<sequence>MNTTKNQVFSKDLKYSFSGSTIEVFSGDLKVGSVELQPPKLEATVNGTSVEVKQKDPGFVCICMIPERAVQGINSWYRCCINDCEDHDFIPYDLVKFPDEMLYDLPAIKWYSRKDLGTSISDLWTCWEAIQQHF</sequence>
<evidence type="ECO:0000313" key="1">
    <source>
        <dbReference type="EMBL" id="QID06602.1"/>
    </source>
</evidence>
<name>A0A6G6ACP6_9VIRU</name>
<reference evidence="1" key="1">
    <citation type="submission" date="2019-07" db="EMBL/GenBank/DDBJ databases">
        <title>The discovery of a new lineage B mimivirus raises questions about particles surface fibrils.</title>
        <authorList>
            <person name="Silva L.K.S."/>
            <person name="Rodrigues R.A.L."/>
            <person name="Andrade A.C.S.P."/>
            <person name="Hikida H."/>
            <person name="Andreani J."/>
            <person name="Levasseur A."/>
            <person name="La Scola B."/>
            <person name="Abrahao J.S."/>
        </authorList>
    </citation>
    <scope>NUCLEOTIDE SEQUENCE</scope>
    <source>
        <strain evidence="1">B60</strain>
    </source>
</reference>
<protein>
    <submittedName>
        <fullName evidence="1">Uncharacterized protein</fullName>
    </submittedName>
</protein>
<accession>A0A6G6ACP6</accession>
<dbReference type="EMBL" id="MN175499">
    <property type="protein sequence ID" value="QID06602.1"/>
    <property type="molecule type" value="Genomic_DNA"/>
</dbReference>
<organism evidence="1">
    <name type="scientific">Borely moumouvirus</name>
    <dbReference type="NCBI Taxonomy" id="2712067"/>
    <lineage>
        <taxon>Viruses</taxon>
        <taxon>Varidnaviria</taxon>
        <taxon>Bamfordvirae</taxon>
        <taxon>Nucleocytoviricota</taxon>
        <taxon>Megaviricetes</taxon>
        <taxon>Imitervirales</taxon>
        <taxon>Mimiviridae</taxon>
        <taxon>Megamimivirinae</taxon>
        <taxon>Moumouvirus</taxon>
    </lineage>
</organism>
<proteinExistence type="predicted"/>